<keyword evidence="3" id="KW-1003">Cell membrane</keyword>
<dbReference type="AlphaFoldDB" id="A0A2I5T6L1"/>
<dbReference type="Pfam" id="PF05957">
    <property type="entry name" value="DUF883"/>
    <property type="match status" value="1"/>
</dbReference>
<keyword evidence="4" id="KW-0997">Cell inner membrane</keyword>
<dbReference type="Proteomes" id="UP000233778">
    <property type="component" value="Chromosome"/>
</dbReference>
<evidence type="ECO:0000259" key="9">
    <source>
        <dbReference type="Pfam" id="PF05957"/>
    </source>
</evidence>
<evidence type="ECO:0000256" key="6">
    <source>
        <dbReference type="ARBA" id="ARBA00022989"/>
    </source>
</evidence>
<evidence type="ECO:0000256" key="2">
    <source>
        <dbReference type="ARBA" id="ARBA00010423"/>
    </source>
</evidence>
<reference evidence="12" key="2">
    <citation type="submission" date="2013-09" db="EMBL/GenBank/DDBJ databases">
        <authorList>
            <person name="Wang G."/>
            <person name="Yang Y."/>
            <person name="Su Y."/>
        </authorList>
    </citation>
    <scope>NUCLEOTIDE SEQUENCE</scope>
    <source>
        <strain evidence="12">ATCC 39006</strain>
    </source>
</reference>
<proteinExistence type="inferred from homology"/>
<evidence type="ECO:0000256" key="3">
    <source>
        <dbReference type="ARBA" id="ARBA00022475"/>
    </source>
</evidence>
<dbReference type="EMBL" id="CP025085">
    <property type="protein sequence ID" value="AUH00197.1"/>
    <property type="molecule type" value="Genomic_DNA"/>
</dbReference>
<dbReference type="Pfam" id="PF19029">
    <property type="entry name" value="DUF883_C"/>
    <property type="match status" value="1"/>
</dbReference>
<evidence type="ECO:0000259" key="10">
    <source>
        <dbReference type="Pfam" id="PF19029"/>
    </source>
</evidence>
<protein>
    <submittedName>
        <fullName evidence="12">DUF883 domain-containing protein</fullName>
    </submittedName>
</protein>
<keyword evidence="13" id="KW-1185">Reference proteome</keyword>
<evidence type="ECO:0000256" key="7">
    <source>
        <dbReference type="ARBA" id="ARBA00023136"/>
    </source>
</evidence>
<keyword evidence="6 8" id="KW-1133">Transmembrane helix</keyword>
<dbReference type="OrthoDB" id="5298386at2"/>
<organism evidence="12 13">
    <name type="scientific">Serratia sp. (strain ATCC 39006)</name>
    <name type="common">Prodigiosinella confusarubida</name>
    <dbReference type="NCBI Taxonomy" id="104623"/>
    <lineage>
        <taxon>Bacteria</taxon>
        <taxon>Pseudomonadati</taxon>
        <taxon>Pseudomonadota</taxon>
        <taxon>Gammaproteobacteria</taxon>
        <taxon>Enterobacterales</taxon>
        <taxon>Pectobacteriaceae</taxon>
        <taxon>Prodigiosinella</taxon>
    </lineage>
</organism>
<evidence type="ECO:0000256" key="4">
    <source>
        <dbReference type="ARBA" id="ARBA00022519"/>
    </source>
</evidence>
<comment type="subcellular location">
    <subcellularLocation>
        <location evidence="1">Cell inner membrane</location>
        <topology evidence="1">Single-pass membrane protein</topology>
    </subcellularLocation>
</comment>
<dbReference type="InterPro" id="IPR010279">
    <property type="entry name" value="YqjD/ElaB"/>
</dbReference>
<evidence type="ECO:0000313" key="11">
    <source>
        <dbReference type="EMBL" id="AUH00197.1"/>
    </source>
</evidence>
<dbReference type="GO" id="GO:0043022">
    <property type="term" value="F:ribosome binding"/>
    <property type="evidence" value="ECO:0007669"/>
    <property type="project" value="InterPro"/>
</dbReference>
<keyword evidence="5 8" id="KW-0812">Transmembrane</keyword>
<dbReference type="PANTHER" id="PTHR35893:SF1">
    <property type="entry name" value="PROTEIN ELAB"/>
    <property type="match status" value="1"/>
</dbReference>
<dbReference type="InterPro" id="IPR043605">
    <property type="entry name" value="DUF883_C"/>
</dbReference>
<comment type="similarity">
    <text evidence="2">Belongs to the ElaB/YgaM/YqjD family.</text>
</comment>
<reference evidence="11 14" key="3">
    <citation type="submission" date="2017-11" db="EMBL/GenBank/DDBJ databases">
        <title>Complete genome sequence of Serratia sp. ATCC 39006 LacA.</title>
        <authorList>
            <person name="Hampton H.G."/>
            <person name="Jackson S.A."/>
            <person name="Jauregui R."/>
            <person name="Poulter G.T.M."/>
            <person name="Salmond G.P.C."/>
            <person name="Fineran P.C."/>
        </authorList>
    </citation>
    <scope>NUCLEOTIDE SEQUENCE [LARGE SCALE GENOMIC DNA]</scope>
    <source>
        <strain evidence="11 14">ATCC 39006</strain>
    </source>
</reference>
<feature type="transmembrane region" description="Helical" evidence="8">
    <location>
        <begin position="84"/>
        <end position="102"/>
    </location>
</feature>
<dbReference type="STRING" id="104623.Ser39006_03364"/>
<feature type="domain" description="DUF883" evidence="9">
    <location>
        <begin position="12"/>
        <end position="62"/>
    </location>
</feature>
<gene>
    <name evidence="11" type="ORF">CWC46_10515</name>
    <name evidence="12" type="ORF">Ser39006_010520</name>
</gene>
<evidence type="ECO:0000313" key="13">
    <source>
        <dbReference type="Proteomes" id="UP000017700"/>
    </source>
</evidence>
<evidence type="ECO:0000313" key="12">
    <source>
        <dbReference type="EMBL" id="AUH04517.1"/>
    </source>
</evidence>
<evidence type="ECO:0000256" key="8">
    <source>
        <dbReference type="SAM" id="Phobius"/>
    </source>
</evidence>
<dbReference type="KEGG" id="sera:Ser39006_010520"/>
<dbReference type="Proteomes" id="UP000017700">
    <property type="component" value="Chromosome"/>
</dbReference>
<accession>A0A2I5T6L1</accession>
<dbReference type="InterPro" id="IPR043604">
    <property type="entry name" value="DUF883_N"/>
</dbReference>
<evidence type="ECO:0000256" key="1">
    <source>
        <dbReference type="ARBA" id="ARBA00004377"/>
    </source>
</evidence>
<evidence type="ECO:0000313" key="14">
    <source>
        <dbReference type="Proteomes" id="UP000233778"/>
    </source>
</evidence>
<keyword evidence="7 8" id="KW-0472">Membrane</keyword>
<sequence>MASIHQQPGEIHIEDDLKLLSEILEEIVRYSGDYADKTYQELKNKAETSLQQVKAHLNDMSDGYCQRAKQVADKADIYLHDNPWYGVGIGATVGLVLGVLLAKR</sequence>
<name>A0A2I5T6L1_SERS3</name>
<reference evidence="12 13" key="1">
    <citation type="journal article" date="2013" name="Genome Announc.">
        <title>Draft genome sequence of Serratia sp. strain ATCC 39006, a model bacterium for analysis of the biosynthesis and regulation of prodigiosin, a carbapenem, and gas vesicles.</title>
        <authorList>
            <person name="Fineran P.C."/>
            <person name="Iglesias Cans M.C."/>
            <person name="Ramsay J.P."/>
            <person name="Wilf N.M."/>
            <person name="Cossyleon D."/>
            <person name="McNeil M.B."/>
            <person name="Williamson N.R."/>
            <person name="Monson R.E."/>
            <person name="Becher S.A."/>
            <person name="Stanton J.A."/>
            <person name="Brugger K."/>
            <person name="Brown S.D."/>
            <person name="Salmond G.P."/>
        </authorList>
    </citation>
    <scope>NUCLEOTIDE SEQUENCE [LARGE SCALE GENOMIC DNA]</scope>
    <source>
        <strain evidence="12">ATCC 39006</strain>
        <strain evidence="13">ATCC 39006 / SC 11482</strain>
    </source>
</reference>
<dbReference type="PANTHER" id="PTHR35893">
    <property type="entry name" value="INNER MEMBRANE PROTEIN-RELATED"/>
    <property type="match status" value="1"/>
</dbReference>
<feature type="domain" description="DUF883" evidence="10">
    <location>
        <begin position="75"/>
        <end position="104"/>
    </location>
</feature>
<dbReference type="EMBL" id="CP025084">
    <property type="protein sequence ID" value="AUH04517.1"/>
    <property type="molecule type" value="Genomic_DNA"/>
</dbReference>
<dbReference type="KEGG" id="serq:CWC46_10515"/>
<reference evidence="12" key="4">
    <citation type="submission" date="2017-11" db="EMBL/GenBank/DDBJ databases">
        <title>Complete genome sequence of Serratia sp. ATCC 39006.</title>
        <authorList>
            <person name="Hampton H.G."/>
            <person name="Jackson S.A."/>
            <person name="Jauregui R."/>
            <person name="Poulter G.T.M."/>
            <person name="Salmond G.P.C."/>
            <person name="Fineran P.C."/>
        </authorList>
    </citation>
    <scope>NUCLEOTIDE SEQUENCE</scope>
    <source>
        <strain evidence="12">ATCC 39006</strain>
    </source>
</reference>
<dbReference type="GO" id="GO:0005886">
    <property type="term" value="C:plasma membrane"/>
    <property type="evidence" value="ECO:0007669"/>
    <property type="project" value="UniProtKB-SubCell"/>
</dbReference>
<evidence type="ECO:0000256" key="5">
    <source>
        <dbReference type="ARBA" id="ARBA00022692"/>
    </source>
</evidence>